<evidence type="ECO:0000256" key="1">
    <source>
        <dbReference type="SAM" id="MobiDB-lite"/>
    </source>
</evidence>
<evidence type="ECO:0000313" key="2">
    <source>
        <dbReference type="Proteomes" id="UP000095287"/>
    </source>
</evidence>
<sequence>MWKGHKMFSETSTLDLNVSSGCLRQKINMPKRSSEARKRIRRYKKKNRVNINSLCHLCFHGSSSGGDLRIAPAYRSIPSGSVFVDTHRICSALLRPPNRKVLLRYQLDPPTTSLSRCPTEEHRSTSNSGWFRSSIDPHGAMTTDSTKRIGNLDT</sequence>
<accession>A0A1I8A1M7</accession>
<reference evidence="3" key="1">
    <citation type="submission" date="2016-11" db="UniProtKB">
        <authorList>
            <consortium name="WormBaseParasite"/>
        </authorList>
    </citation>
    <scope>IDENTIFICATION</scope>
</reference>
<keyword evidence="2" id="KW-1185">Reference proteome</keyword>
<name>A0A1I8A1M7_9BILA</name>
<dbReference type="AlphaFoldDB" id="A0A1I8A1M7"/>
<evidence type="ECO:0000313" key="3">
    <source>
        <dbReference type="WBParaSite" id="L893_g31959.t1"/>
    </source>
</evidence>
<dbReference type="WBParaSite" id="L893_g31959.t1">
    <property type="protein sequence ID" value="L893_g31959.t1"/>
    <property type="gene ID" value="L893_g31959"/>
</dbReference>
<proteinExistence type="predicted"/>
<organism evidence="2 3">
    <name type="scientific">Steinernema glaseri</name>
    <dbReference type="NCBI Taxonomy" id="37863"/>
    <lineage>
        <taxon>Eukaryota</taxon>
        <taxon>Metazoa</taxon>
        <taxon>Ecdysozoa</taxon>
        <taxon>Nematoda</taxon>
        <taxon>Chromadorea</taxon>
        <taxon>Rhabditida</taxon>
        <taxon>Tylenchina</taxon>
        <taxon>Panagrolaimomorpha</taxon>
        <taxon>Strongyloidoidea</taxon>
        <taxon>Steinernematidae</taxon>
        <taxon>Steinernema</taxon>
    </lineage>
</organism>
<dbReference type="Proteomes" id="UP000095287">
    <property type="component" value="Unplaced"/>
</dbReference>
<feature type="region of interest" description="Disordered" evidence="1">
    <location>
        <begin position="112"/>
        <end position="154"/>
    </location>
</feature>
<protein>
    <submittedName>
        <fullName evidence="3">Ovule protein</fullName>
    </submittedName>
</protein>